<proteinExistence type="inferred from homology"/>
<evidence type="ECO:0000256" key="5">
    <source>
        <dbReference type="ARBA" id="ARBA00023004"/>
    </source>
</evidence>
<organism evidence="10 11">
    <name type="scientific">Methanospirillum stamsii</name>
    <dbReference type="NCBI Taxonomy" id="1277351"/>
    <lineage>
        <taxon>Archaea</taxon>
        <taxon>Methanobacteriati</taxon>
        <taxon>Methanobacteriota</taxon>
        <taxon>Stenosarchaea group</taxon>
        <taxon>Methanomicrobia</taxon>
        <taxon>Methanomicrobiales</taxon>
        <taxon>Methanospirillaceae</taxon>
        <taxon>Methanospirillum</taxon>
    </lineage>
</organism>
<dbReference type="InterPro" id="IPR029061">
    <property type="entry name" value="THDP-binding"/>
</dbReference>
<dbReference type="GO" id="GO:0030976">
    <property type="term" value="F:thiamine pyrophosphate binding"/>
    <property type="evidence" value="ECO:0007669"/>
    <property type="project" value="InterPro"/>
</dbReference>
<dbReference type="InterPro" id="IPR012000">
    <property type="entry name" value="Thiamin_PyroP_enz_cen_dom"/>
</dbReference>
<evidence type="ECO:0000256" key="2">
    <source>
        <dbReference type="ARBA" id="ARBA00022448"/>
    </source>
</evidence>
<dbReference type="Gene3D" id="3.40.50.1220">
    <property type="entry name" value="TPP-binding domain"/>
    <property type="match status" value="1"/>
</dbReference>
<evidence type="ECO:0000256" key="8">
    <source>
        <dbReference type="SAM" id="MobiDB-lite"/>
    </source>
</evidence>
<dbReference type="SUPFAM" id="SSF52467">
    <property type="entry name" value="DHS-like NAD/FAD-binding domain"/>
    <property type="match status" value="1"/>
</dbReference>
<evidence type="ECO:0000259" key="9">
    <source>
        <dbReference type="PROSITE" id="PS50903"/>
    </source>
</evidence>
<dbReference type="GO" id="GO:0044272">
    <property type="term" value="P:sulfur compound biosynthetic process"/>
    <property type="evidence" value="ECO:0007669"/>
    <property type="project" value="UniProtKB-ARBA"/>
</dbReference>
<evidence type="ECO:0000256" key="3">
    <source>
        <dbReference type="ARBA" id="ARBA00022723"/>
    </source>
</evidence>
<dbReference type="InterPro" id="IPR024935">
    <property type="entry name" value="Rubredoxin_dom"/>
</dbReference>
<keyword evidence="4" id="KW-0249">Electron transport</keyword>
<dbReference type="GeneID" id="97609995"/>
<dbReference type="InterPro" id="IPR047211">
    <property type="entry name" value="POXB-like"/>
</dbReference>
<evidence type="ECO:0000256" key="6">
    <source>
        <dbReference type="ARBA" id="ARBA00023052"/>
    </source>
</evidence>
<dbReference type="Proteomes" id="UP000245934">
    <property type="component" value="Unassembled WGS sequence"/>
</dbReference>
<keyword evidence="10" id="KW-0670">Pyruvate</keyword>
<dbReference type="RefSeq" id="WP_109940292.1">
    <property type="nucleotide sequence ID" value="NZ_CP176366.1"/>
</dbReference>
<keyword evidence="6 7" id="KW-0786">Thiamine pyrophosphate</keyword>
<dbReference type="SUPFAM" id="SSF57802">
    <property type="entry name" value="Rubredoxin-like"/>
    <property type="match status" value="1"/>
</dbReference>
<keyword evidence="11" id="KW-1185">Reference proteome</keyword>
<comment type="caution">
    <text evidence="10">The sequence shown here is derived from an EMBL/GenBank/DDBJ whole genome shotgun (WGS) entry which is preliminary data.</text>
</comment>
<accession>A0A2V2NFE5</accession>
<dbReference type="CDD" id="cd00730">
    <property type="entry name" value="rubredoxin"/>
    <property type="match status" value="1"/>
</dbReference>
<dbReference type="Pfam" id="PF02775">
    <property type="entry name" value="TPP_enzyme_C"/>
    <property type="match status" value="1"/>
</dbReference>
<gene>
    <name evidence="10" type="ORF">DLD82_06420</name>
</gene>
<evidence type="ECO:0000256" key="1">
    <source>
        <dbReference type="ARBA" id="ARBA00007812"/>
    </source>
</evidence>
<protein>
    <submittedName>
        <fullName evidence="10">Pyruvate dehydrogenase</fullName>
    </submittedName>
</protein>
<dbReference type="InterPro" id="IPR047210">
    <property type="entry name" value="TPP_PYR_POXB-like"/>
</dbReference>
<feature type="domain" description="Rubredoxin-like" evidence="9">
    <location>
        <begin position="1"/>
        <end position="52"/>
    </location>
</feature>
<dbReference type="CDD" id="cd07039">
    <property type="entry name" value="TPP_PYR_POX"/>
    <property type="match status" value="1"/>
</dbReference>
<dbReference type="PANTHER" id="PTHR42981:SF2">
    <property type="entry name" value="PYRUVATE DEHYDROGENASE [UBIQUINONE]"/>
    <property type="match status" value="1"/>
</dbReference>
<dbReference type="OrthoDB" id="6837at2157"/>
<dbReference type="InterPro" id="IPR012001">
    <property type="entry name" value="Thiamin_PyroP_enz_TPP-bd_dom"/>
</dbReference>
<dbReference type="PRINTS" id="PR00163">
    <property type="entry name" value="RUBREDOXIN"/>
</dbReference>
<dbReference type="CDD" id="cd02014">
    <property type="entry name" value="TPP_POX"/>
    <property type="match status" value="1"/>
</dbReference>
<dbReference type="EMBL" id="QGMZ01000013">
    <property type="protein sequence ID" value="PWR75098.1"/>
    <property type="molecule type" value="Genomic_DNA"/>
</dbReference>
<dbReference type="Pfam" id="PF00301">
    <property type="entry name" value="Rubredoxin"/>
    <property type="match status" value="1"/>
</dbReference>
<dbReference type="GO" id="GO:0005506">
    <property type="term" value="F:iron ion binding"/>
    <property type="evidence" value="ECO:0007669"/>
    <property type="project" value="InterPro"/>
</dbReference>
<dbReference type="PROSITE" id="PS50903">
    <property type="entry name" value="RUBREDOXIN_LIKE"/>
    <property type="match status" value="1"/>
</dbReference>
<dbReference type="InterPro" id="IPR011766">
    <property type="entry name" value="TPP_enzyme_TPP-bd"/>
</dbReference>
<dbReference type="GO" id="GO:0000287">
    <property type="term" value="F:magnesium ion binding"/>
    <property type="evidence" value="ECO:0007669"/>
    <property type="project" value="InterPro"/>
</dbReference>
<evidence type="ECO:0000313" key="11">
    <source>
        <dbReference type="Proteomes" id="UP000245934"/>
    </source>
</evidence>
<dbReference type="AlphaFoldDB" id="A0A2V2NFE5"/>
<dbReference type="SUPFAM" id="SSF52518">
    <property type="entry name" value="Thiamin diphosphate-binding fold (THDP-binding)"/>
    <property type="match status" value="2"/>
</dbReference>
<dbReference type="GO" id="GO:0006082">
    <property type="term" value="P:organic acid metabolic process"/>
    <property type="evidence" value="ECO:0007669"/>
    <property type="project" value="UniProtKB-ARBA"/>
</dbReference>
<evidence type="ECO:0000313" key="10">
    <source>
        <dbReference type="EMBL" id="PWR75098.1"/>
    </source>
</evidence>
<evidence type="ECO:0000256" key="7">
    <source>
        <dbReference type="RuleBase" id="RU362132"/>
    </source>
</evidence>
<feature type="compositionally biased region" description="Polar residues" evidence="8">
    <location>
        <begin position="389"/>
        <end position="400"/>
    </location>
</feature>
<dbReference type="GO" id="GO:0003824">
    <property type="term" value="F:catalytic activity"/>
    <property type="evidence" value="ECO:0007669"/>
    <property type="project" value="InterPro"/>
</dbReference>
<keyword evidence="3" id="KW-0479">Metal-binding</keyword>
<dbReference type="InterPro" id="IPR024934">
    <property type="entry name" value="Rubredoxin-like_dom"/>
</dbReference>
<name>A0A2V2NFE5_9EURY</name>
<dbReference type="InterPro" id="IPR000399">
    <property type="entry name" value="TPP-bd_CS"/>
</dbReference>
<dbReference type="PANTHER" id="PTHR42981">
    <property type="entry name" value="PYRUVATE DEHYDROGENASE [UBIQUINONE]"/>
    <property type="match status" value="1"/>
</dbReference>
<dbReference type="Gene3D" id="2.20.28.10">
    <property type="match status" value="1"/>
</dbReference>
<comment type="similarity">
    <text evidence="1 7">Belongs to the TPP enzyme family.</text>
</comment>
<dbReference type="Pfam" id="PF00205">
    <property type="entry name" value="TPP_enzyme_M"/>
    <property type="match status" value="1"/>
</dbReference>
<dbReference type="Pfam" id="PF02776">
    <property type="entry name" value="TPP_enzyme_N"/>
    <property type="match status" value="1"/>
</dbReference>
<evidence type="ECO:0000256" key="4">
    <source>
        <dbReference type="ARBA" id="ARBA00022982"/>
    </source>
</evidence>
<keyword evidence="2" id="KW-0813">Transport</keyword>
<dbReference type="InterPro" id="IPR047212">
    <property type="entry name" value="TPP_POXB-like"/>
</dbReference>
<sequence>MAIWKCKICGYLYQEKYGDPQTNVPPETPFTKLPETWLCPVCHAEKRAFELMQPIEQETSSLPTVSEVLIQNLVHFGITDYFGVPGTSSLGIIDAIRKNNNTRFFLFRHEENAAMAASAYNKLTGKIAACVTIAGPGATNLATGLYDAKEDRASVLSLNGQVEMQYAGPGGFQEIDQDGFFRPITVFNNTIYDKKMAARILTMAVQHAVVRKGVAQISVPNDIQKETVDPEYTDIRGTIPSLIIRPDKNTMDIVIKEIHSAKLPVILAGWGAFQYQELLVSFAARIDAPILSTFRAKGILPENHPLYAGILGTVGSAQAREMVEHTDLLITLGVGFSKMTRVPENLRIIQVDNDPIRLGKGKNSLPVFGDVGQVLSDLLSKIPQSSHSTAMERTSITKTPWETARRSEASDTSVPLRPPYIMEVLSQEIPAGAIISLDVGENGWWFGRNFRMNGQKFIMSGYLATMGFGFPGAIAGKIACPDKPVFCITGDGGFAMAMGDFVTAVKYHLPMVVIILNNHELGMIRVEQQIEQYPNYATTLHNPDFAMYAKSCGGEGILVKNPHELAPAIKWALSQDCPVIIDVMTDPNRF</sequence>
<feature type="region of interest" description="Disordered" evidence="8">
    <location>
        <begin position="389"/>
        <end position="409"/>
    </location>
</feature>
<dbReference type="PROSITE" id="PS00187">
    <property type="entry name" value="TPP_ENZYMES"/>
    <property type="match status" value="1"/>
</dbReference>
<reference evidence="10 11" key="1">
    <citation type="submission" date="2018-05" db="EMBL/GenBank/DDBJ databases">
        <title>Draft genome of Methanospirillum stamsii Pt1.</title>
        <authorList>
            <person name="Dueholm M.S."/>
            <person name="Nielsen P.H."/>
            <person name="Bakmann L.F."/>
            <person name="Otzen D.E."/>
        </authorList>
    </citation>
    <scope>NUCLEOTIDE SEQUENCE [LARGE SCALE GENOMIC DNA]</scope>
    <source>
        <strain evidence="10 11">Pt1</strain>
    </source>
</reference>
<dbReference type="InterPro" id="IPR029035">
    <property type="entry name" value="DHS-like_NAD/FAD-binding_dom"/>
</dbReference>
<keyword evidence="5" id="KW-0408">Iron</keyword>
<dbReference type="Gene3D" id="3.40.50.970">
    <property type="match status" value="2"/>
</dbReference>